<keyword evidence="3" id="KW-1185">Reference proteome</keyword>
<reference evidence="2" key="1">
    <citation type="journal article" date="2020" name="Fungal Divers.">
        <title>Resolving the Mortierellaceae phylogeny through synthesis of multi-gene phylogenetics and phylogenomics.</title>
        <authorList>
            <person name="Vandepol N."/>
            <person name="Liber J."/>
            <person name="Desiro A."/>
            <person name="Na H."/>
            <person name="Kennedy M."/>
            <person name="Barry K."/>
            <person name="Grigoriev I.V."/>
            <person name="Miller A.N."/>
            <person name="O'Donnell K."/>
            <person name="Stajich J.E."/>
            <person name="Bonito G."/>
        </authorList>
    </citation>
    <scope>NUCLEOTIDE SEQUENCE</scope>
    <source>
        <strain evidence="2">BC1065</strain>
    </source>
</reference>
<evidence type="ECO:0000313" key="3">
    <source>
        <dbReference type="Proteomes" id="UP000807716"/>
    </source>
</evidence>
<feature type="region of interest" description="Disordered" evidence="1">
    <location>
        <begin position="1"/>
        <end position="35"/>
    </location>
</feature>
<feature type="compositionally biased region" description="Low complexity" evidence="1">
    <location>
        <begin position="1"/>
        <end position="15"/>
    </location>
</feature>
<proteinExistence type="predicted"/>
<gene>
    <name evidence="2" type="ORF">DFQ27_000835</name>
</gene>
<organism evidence="2 3">
    <name type="scientific">Actinomortierella ambigua</name>
    <dbReference type="NCBI Taxonomy" id="1343610"/>
    <lineage>
        <taxon>Eukaryota</taxon>
        <taxon>Fungi</taxon>
        <taxon>Fungi incertae sedis</taxon>
        <taxon>Mucoromycota</taxon>
        <taxon>Mortierellomycotina</taxon>
        <taxon>Mortierellomycetes</taxon>
        <taxon>Mortierellales</taxon>
        <taxon>Mortierellaceae</taxon>
        <taxon>Actinomortierella</taxon>
    </lineage>
</organism>
<comment type="caution">
    <text evidence="2">The sequence shown here is derived from an EMBL/GenBank/DDBJ whole genome shotgun (WGS) entry which is preliminary data.</text>
</comment>
<dbReference type="Proteomes" id="UP000807716">
    <property type="component" value="Unassembled WGS sequence"/>
</dbReference>
<evidence type="ECO:0000313" key="2">
    <source>
        <dbReference type="EMBL" id="KAG0248542.1"/>
    </source>
</evidence>
<dbReference type="AlphaFoldDB" id="A0A9P6PN28"/>
<protein>
    <submittedName>
        <fullName evidence="2">Uncharacterized protein</fullName>
    </submittedName>
</protein>
<accession>A0A9P6PN28</accession>
<dbReference type="EMBL" id="JAAAJB010001235">
    <property type="protein sequence ID" value="KAG0248542.1"/>
    <property type="molecule type" value="Genomic_DNA"/>
</dbReference>
<name>A0A9P6PN28_9FUNG</name>
<sequence>MSQRRSPLTRRTSSSMNIPPVDTSSTSPSGVGDHTCAAIDPADLAGLDATQDLTATLTSRTWKPVLPSGLTDTASPANLSPAIPEKEVEGALALSTPLPLSPAAPQPRTFTLAELQRHHLHLQAMIQQADALLVDRAFLVNHANAVATLKATRDQWHQELHKVGLQVSWEQHQLETVSYFREQGLLPRSAP</sequence>
<evidence type="ECO:0000256" key="1">
    <source>
        <dbReference type="SAM" id="MobiDB-lite"/>
    </source>
</evidence>